<dbReference type="AlphaFoldDB" id="A0A8T2NV31"/>
<organism evidence="2 3">
    <name type="scientific">Albula glossodonta</name>
    <name type="common">roundjaw bonefish</name>
    <dbReference type="NCBI Taxonomy" id="121402"/>
    <lineage>
        <taxon>Eukaryota</taxon>
        <taxon>Metazoa</taxon>
        <taxon>Chordata</taxon>
        <taxon>Craniata</taxon>
        <taxon>Vertebrata</taxon>
        <taxon>Euteleostomi</taxon>
        <taxon>Actinopterygii</taxon>
        <taxon>Neopterygii</taxon>
        <taxon>Teleostei</taxon>
        <taxon>Albuliformes</taxon>
        <taxon>Albulidae</taxon>
        <taxon>Albula</taxon>
    </lineage>
</organism>
<dbReference type="OrthoDB" id="8195456at2759"/>
<gene>
    <name evidence="2" type="ORF">JZ751_015187</name>
</gene>
<accession>A0A8T2NV31</accession>
<dbReference type="InterPro" id="IPR033561">
    <property type="entry name" value="FBF1"/>
</dbReference>
<dbReference type="EMBL" id="JAFBMS010000025">
    <property type="protein sequence ID" value="KAG9342971.1"/>
    <property type="molecule type" value="Genomic_DNA"/>
</dbReference>
<evidence type="ECO:0000256" key="1">
    <source>
        <dbReference type="SAM" id="MobiDB-lite"/>
    </source>
</evidence>
<dbReference type="GO" id="GO:0036064">
    <property type="term" value="C:ciliary basal body"/>
    <property type="evidence" value="ECO:0007669"/>
    <property type="project" value="TreeGrafter"/>
</dbReference>
<feature type="compositionally biased region" description="Basic and acidic residues" evidence="1">
    <location>
        <begin position="1"/>
        <end position="11"/>
    </location>
</feature>
<evidence type="ECO:0000313" key="3">
    <source>
        <dbReference type="Proteomes" id="UP000824540"/>
    </source>
</evidence>
<dbReference type="PANTHER" id="PTHR33689">
    <property type="entry name" value="FAS-BINDING FACTOR 1"/>
    <property type="match status" value="1"/>
</dbReference>
<dbReference type="PANTHER" id="PTHR33689:SF1">
    <property type="entry name" value="FAS-BINDING FACTOR 1"/>
    <property type="match status" value="1"/>
</dbReference>
<name>A0A8T2NV31_9TELE</name>
<feature type="compositionally biased region" description="Low complexity" evidence="1">
    <location>
        <begin position="212"/>
        <end position="226"/>
    </location>
</feature>
<feature type="compositionally biased region" description="Acidic residues" evidence="1">
    <location>
        <begin position="35"/>
        <end position="46"/>
    </location>
</feature>
<dbReference type="Proteomes" id="UP000824540">
    <property type="component" value="Unassembled WGS sequence"/>
</dbReference>
<dbReference type="GO" id="GO:0097539">
    <property type="term" value="C:ciliary transition fiber"/>
    <property type="evidence" value="ECO:0007669"/>
    <property type="project" value="InterPro"/>
</dbReference>
<dbReference type="GO" id="GO:0005814">
    <property type="term" value="C:centriole"/>
    <property type="evidence" value="ECO:0007669"/>
    <property type="project" value="TreeGrafter"/>
</dbReference>
<feature type="region of interest" description="Disordered" evidence="1">
    <location>
        <begin position="118"/>
        <end position="156"/>
    </location>
</feature>
<feature type="region of interest" description="Disordered" evidence="1">
    <location>
        <begin position="183"/>
        <end position="226"/>
    </location>
</feature>
<feature type="compositionally biased region" description="Basic and acidic residues" evidence="1">
    <location>
        <begin position="21"/>
        <end position="34"/>
    </location>
</feature>
<dbReference type="GO" id="GO:0090162">
    <property type="term" value="P:establishment of epithelial cell polarity"/>
    <property type="evidence" value="ECO:0007669"/>
    <property type="project" value="InterPro"/>
</dbReference>
<feature type="region of interest" description="Disordered" evidence="1">
    <location>
        <begin position="1"/>
        <end position="89"/>
    </location>
</feature>
<evidence type="ECO:0008006" key="4">
    <source>
        <dbReference type="Google" id="ProtNLM"/>
    </source>
</evidence>
<sequence>MLPARISERRSGQLPHHGKRSILDDDFFSKLAEEADKEEEDADNMDADLFGSKKMVGNIPAPAGTSSGDREPKPKLQQEQKRQEMVSPERVLKRDELIFNDEEDDLMDALGFGESPKRKAAMSVGERDSEPALPLQSRLDDVVSRGSSLHPPAEEKDNLVEQKLITKEDDFIFGSYQPTLATSLEGRQSRRPSVRFSTEDVNSLLPERKRSSATTASPSACPSRPAADWLGLKQEELELKPEQVSLAANRKSPVFE</sequence>
<comment type="caution">
    <text evidence="2">The sequence shown here is derived from an EMBL/GenBank/DDBJ whole genome shotgun (WGS) entry which is preliminary data.</text>
</comment>
<evidence type="ECO:0000313" key="2">
    <source>
        <dbReference type="EMBL" id="KAG9342971.1"/>
    </source>
</evidence>
<reference evidence="2" key="1">
    <citation type="thesis" date="2021" institute="BYU ScholarsArchive" country="Provo, UT, USA">
        <title>Applications of and Algorithms for Genome Assembly and Genomic Analyses with an Emphasis on Marine Teleosts.</title>
        <authorList>
            <person name="Pickett B.D."/>
        </authorList>
    </citation>
    <scope>NUCLEOTIDE SEQUENCE</scope>
    <source>
        <strain evidence="2">HI-2016</strain>
    </source>
</reference>
<keyword evidence="3" id="KW-1185">Reference proteome</keyword>
<protein>
    <recommendedName>
        <fullName evidence="4">Fas-binding factor 1</fullName>
    </recommendedName>
</protein>
<feature type="compositionally biased region" description="Basic and acidic residues" evidence="1">
    <location>
        <begin position="68"/>
        <end position="84"/>
    </location>
</feature>
<dbReference type="GO" id="GO:0060271">
    <property type="term" value="P:cilium assembly"/>
    <property type="evidence" value="ECO:0007669"/>
    <property type="project" value="InterPro"/>
</dbReference>
<proteinExistence type="predicted"/>